<protein>
    <submittedName>
        <fullName evidence="1">Uncharacterized protein</fullName>
    </submittedName>
</protein>
<evidence type="ECO:0000313" key="1">
    <source>
        <dbReference type="EMBL" id="KAI4371030.1"/>
    </source>
</evidence>
<dbReference type="EMBL" id="CM042884">
    <property type="protein sequence ID" value="KAI4371030.1"/>
    <property type="molecule type" value="Genomic_DNA"/>
</dbReference>
<organism evidence="1 2">
    <name type="scientific">Melastoma candidum</name>
    <dbReference type="NCBI Taxonomy" id="119954"/>
    <lineage>
        <taxon>Eukaryota</taxon>
        <taxon>Viridiplantae</taxon>
        <taxon>Streptophyta</taxon>
        <taxon>Embryophyta</taxon>
        <taxon>Tracheophyta</taxon>
        <taxon>Spermatophyta</taxon>
        <taxon>Magnoliopsida</taxon>
        <taxon>eudicotyledons</taxon>
        <taxon>Gunneridae</taxon>
        <taxon>Pentapetalae</taxon>
        <taxon>rosids</taxon>
        <taxon>malvids</taxon>
        <taxon>Myrtales</taxon>
        <taxon>Melastomataceae</taxon>
        <taxon>Melastomatoideae</taxon>
        <taxon>Melastomateae</taxon>
        <taxon>Melastoma</taxon>
    </lineage>
</organism>
<name>A0ACB9QX60_9MYRT</name>
<gene>
    <name evidence="1" type="ORF">MLD38_019307</name>
</gene>
<proteinExistence type="predicted"/>
<sequence>MLRAMVALILLLVFVADLISVDGGCGKRDRVVDVGVVLDANSKMGKQMLAAIEVACRDYDSGYELEVNPRYVNSDGDPWRAFSLAEELIRREEVAVIVWLDVLPEESLFSDMSQRSRIPIISFAASDGSQFHIRKLSSKLKEFRQKFSNGYRRIYGTSEVEKFGPSMHALRAYDCIMAIVRSFDDVRCEVSMKKISEVEFVGLSGPIDLQQVTGLRLWSPMAEKVILKVSPGAREREADRRKNTRLLQATVKKKLQIGVPWRTPFGLFVEEVNETKGNTKYVGFCIEVFLAALKDPVIPDFNYDFVPHHGTYDELVEKVYNQTYDGAVGDITILANRSKIVEFTQPFMESSLSMIVLAKPEHGKRFLFAKPFTPTMWAASGGVLLYTVFVVWALEHGHNGEFSGPPTQQLSTALWFTFSSLFFAQREQVHHTFSRIVLVVWFFVALILTQSYTASLTSMLTLQNIKPSVTTIESLRSNNAPVGCDPKTFVCNYLVNVLHFRQGQIRGITNTSNYVDHFRSGNISALFLESPYEKAFFKNHCQGFINTPLPYRFGGFGFAFPKNSSLADAFSEAILKLSENGNLSTLQHNQFAPGCITDGDNTTTIHDSTPPSLGLSSFWVLYVVSISTSTCCLLVSCLCFWRKHGYLRSKGGRVISSPTVEPGTSRDQENLEREMVE</sequence>
<reference evidence="2" key="1">
    <citation type="journal article" date="2023" name="Front. Plant Sci.">
        <title>Chromosomal-level genome assembly of Melastoma candidum provides insights into trichome evolution.</title>
        <authorList>
            <person name="Zhong Y."/>
            <person name="Wu W."/>
            <person name="Sun C."/>
            <person name="Zou P."/>
            <person name="Liu Y."/>
            <person name="Dai S."/>
            <person name="Zhou R."/>
        </authorList>
    </citation>
    <scope>NUCLEOTIDE SEQUENCE [LARGE SCALE GENOMIC DNA]</scope>
</reference>
<dbReference type="Proteomes" id="UP001057402">
    <property type="component" value="Chromosome 5"/>
</dbReference>
<accession>A0ACB9QX60</accession>
<comment type="caution">
    <text evidence="1">The sequence shown here is derived from an EMBL/GenBank/DDBJ whole genome shotgun (WGS) entry which is preliminary data.</text>
</comment>
<keyword evidence="2" id="KW-1185">Reference proteome</keyword>
<evidence type="ECO:0000313" key="2">
    <source>
        <dbReference type="Proteomes" id="UP001057402"/>
    </source>
</evidence>